<feature type="region of interest" description="Disordered" evidence="2">
    <location>
        <begin position="435"/>
        <end position="455"/>
    </location>
</feature>
<dbReference type="EMBL" id="KN838551">
    <property type="protein sequence ID" value="KIK06720.1"/>
    <property type="molecule type" value="Genomic_DNA"/>
</dbReference>
<keyword evidence="1" id="KW-0677">Repeat</keyword>
<evidence type="ECO:0000256" key="1">
    <source>
        <dbReference type="ARBA" id="ARBA00022737"/>
    </source>
</evidence>
<dbReference type="Gene3D" id="2.20.70.10">
    <property type="match status" value="2"/>
</dbReference>
<evidence type="ECO:0008006" key="7">
    <source>
        <dbReference type="Google" id="ProtNLM"/>
    </source>
</evidence>
<evidence type="ECO:0000259" key="3">
    <source>
        <dbReference type="PROSITE" id="PS50020"/>
    </source>
</evidence>
<dbReference type="Proteomes" id="UP000054477">
    <property type="component" value="Unassembled WGS sequence"/>
</dbReference>
<feature type="compositionally biased region" description="Acidic residues" evidence="2">
    <location>
        <begin position="166"/>
        <end position="181"/>
    </location>
</feature>
<dbReference type="SMART" id="SM00456">
    <property type="entry name" value="WW"/>
    <property type="match status" value="2"/>
</dbReference>
<feature type="compositionally biased region" description="Basic and acidic residues" evidence="2">
    <location>
        <begin position="195"/>
        <end position="214"/>
    </location>
</feature>
<dbReference type="InterPro" id="IPR001202">
    <property type="entry name" value="WW_dom"/>
</dbReference>
<evidence type="ECO:0000256" key="2">
    <source>
        <dbReference type="SAM" id="MobiDB-lite"/>
    </source>
</evidence>
<dbReference type="SUPFAM" id="SSF51045">
    <property type="entry name" value="WW domain"/>
    <property type="match status" value="2"/>
</dbReference>
<organism evidence="5 6">
    <name type="scientific">Laccaria amethystina LaAM-08-1</name>
    <dbReference type="NCBI Taxonomy" id="1095629"/>
    <lineage>
        <taxon>Eukaryota</taxon>
        <taxon>Fungi</taxon>
        <taxon>Dikarya</taxon>
        <taxon>Basidiomycota</taxon>
        <taxon>Agaricomycotina</taxon>
        <taxon>Agaricomycetes</taxon>
        <taxon>Agaricomycetidae</taxon>
        <taxon>Agaricales</taxon>
        <taxon>Agaricineae</taxon>
        <taxon>Hydnangiaceae</taxon>
        <taxon>Laccaria</taxon>
    </lineage>
</organism>
<dbReference type="GO" id="GO:0005634">
    <property type="term" value="C:nucleus"/>
    <property type="evidence" value="ECO:0007669"/>
    <property type="project" value="TreeGrafter"/>
</dbReference>
<feature type="region of interest" description="Disordered" evidence="2">
    <location>
        <begin position="106"/>
        <end position="149"/>
    </location>
</feature>
<dbReference type="PROSITE" id="PS50020">
    <property type="entry name" value="WW_DOMAIN_2"/>
    <property type="match status" value="1"/>
</dbReference>
<dbReference type="InterPro" id="IPR036020">
    <property type="entry name" value="WW_dom_sf"/>
</dbReference>
<dbReference type="PROSITE" id="PS01159">
    <property type="entry name" value="WW_DOMAIN_1"/>
    <property type="match status" value="1"/>
</dbReference>
<dbReference type="InterPro" id="IPR045148">
    <property type="entry name" value="TCRG1-like"/>
</dbReference>
<reference evidence="5 6" key="1">
    <citation type="submission" date="2014-04" db="EMBL/GenBank/DDBJ databases">
        <authorList>
            <consortium name="DOE Joint Genome Institute"/>
            <person name="Kuo A."/>
            <person name="Kohler A."/>
            <person name="Nagy L.G."/>
            <person name="Floudas D."/>
            <person name="Copeland A."/>
            <person name="Barry K.W."/>
            <person name="Cichocki N."/>
            <person name="Veneault-Fourrey C."/>
            <person name="LaButti K."/>
            <person name="Lindquist E.A."/>
            <person name="Lipzen A."/>
            <person name="Lundell T."/>
            <person name="Morin E."/>
            <person name="Murat C."/>
            <person name="Sun H."/>
            <person name="Tunlid A."/>
            <person name="Henrissat B."/>
            <person name="Grigoriev I.V."/>
            <person name="Hibbett D.S."/>
            <person name="Martin F."/>
            <person name="Nordberg H.P."/>
            <person name="Cantor M.N."/>
            <person name="Hua S.X."/>
        </authorList>
    </citation>
    <scope>NUCLEOTIDE SEQUENCE [LARGE SCALE GENOMIC DNA]</scope>
    <source>
        <strain evidence="5 6">LaAM-08-1</strain>
    </source>
</reference>
<accession>A0A0C9X3J3</accession>
<dbReference type="Pfam" id="PF00397">
    <property type="entry name" value="WW"/>
    <property type="match status" value="1"/>
</dbReference>
<feature type="region of interest" description="Disordered" evidence="2">
    <location>
        <begin position="162"/>
        <end position="214"/>
    </location>
</feature>
<dbReference type="PROSITE" id="PS51676">
    <property type="entry name" value="FF"/>
    <property type="match status" value="1"/>
</dbReference>
<evidence type="ECO:0000313" key="5">
    <source>
        <dbReference type="EMBL" id="KIK06720.1"/>
    </source>
</evidence>
<evidence type="ECO:0000313" key="6">
    <source>
        <dbReference type="Proteomes" id="UP000054477"/>
    </source>
</evidence>
<dbReference type="SMART" id="SM00441">
    <property type="entry name" value="FF"/>
    <property type="match status" value="3"/>
</dbReference>
<dbReference type="SUPFAM" id="SSF81698">
    <property type="entry name" value="FF domain"/>
    <property type="match status" value="3"/>
</dbReference>
<dbReference type="PANTHER" id="PTHR15377">
    <property type="entry name" value="TRANSCRIPTION ELONGATION REGULATOR 1"/>
    <property type="match status" value="1"/>
</dbReference>
<feature type="domain" description="WW" evidence="3">
    <location>
        <begin position="8"/>
        <end position="41"/>
    </location>
</feature>
<feature type="compositionally biased region" description="Basic and acidic residues" evidence="2">
    <location>
        <begin position="444"/>
        <end position="455"/>
    </location>
</feature>
<reference evidence="6" key="2">
    <citation type="submission" date="2015-01" db="EMBL/GenBank/DDBJ databases">
        <title>Evolutionary Origins and Diversification of the Mycorrhizal Mutualists.</title>
        <authorList>
            <consortium name="DOE Joint Genome Institute"/>
            <consortium name="Mycorrhizal Genomics Consortium"/>
            <person name="Kohler A."/>
            <person name="Kuo A."/>
            <person name="Nagy L.G."/>
            <person name="Floudas D."/>
            <person name="Copeland A."/>
            <person name="Barry K.W."/>
            <person name="Cichocki N."/>
            <person name="Veneault-Fourrey C."/>
            <person name="LaButti K."/>
            <person name="Lindquist E.A."/>
            <person name="Lipzen A."/>
            <person name="Lundell T."/>
            <person name="Morin E."/>
            <person name="Murat C."/>
            <person name="Riley R."/>
            <person name="Ohm R."/>
            <person name="Sun H."/>
            <person name="Tunlid A."/>
            <person name="Henrissat B."/>
            <person name="Grigoriev I.V."/>
            <person name="Hibbett D.S."/>
            <person name="Martin F."/>
        </authorList>
    </citation>
    <scope>NUCLEOTIDE SEQUENCE [LARGE SCALE GENOMIC DNA]</scope>
    <source>
        <strain evidence="6">LaAM-08-1</strain>
    </source>
</reference>
<dbReference type="AlphaFoldDB" id="A0A0C9X3J3"/>
<dbReference type="Pfam" id="PF01846">
    <property type="entry name" value="FF"/>
    <property type="match status" value="2"/>
</dbReference>
<gene>
    <name evidence="5" type="ORF">K443DRAFT_88767</name>
</gene>
<dbReference type="CDD" id="cd00201">
    <property type="entry name" value="WW"/>
    <property type="match status" value="1"/>
</dbReference>
<feature type="domain" description="FF" evidence="4">
    <location>
        <begin position="361"/>
        <end position="420"/>
    </location>
</feature>
<dbReference type="GO" id="GO:0070063">
    <property type="term" value="F:RNA polymerase binding"/>
    <property type="evidence" value="ECO:0007669"/>
    <property type="project" value="InterPro"/>
</dbReference>
<keyword evidence="6" id="KW-1185">Reference proteome</keyword>
<dbReference type="Gene3D" id="1.10.10.440">
    <property type="entry name" value="FF domain"/>
    <property type="match status" value="3"/>
</dbReference>
<dbReference type="OrthoDB" id="410044at2759"/>
<evidence type="ECO:0000259" key="4">
    <source>
        <dbReference type="PROSITE" id="PS51676"/>
    </source>
</evidence>
<dbReference type="InterPro" id="IPR036517">
    <property type="entry name" value="FF_domain_sf"/>
</dbReference>
<dbReference type="PANTHER" id="PTHR15377:SF3">
    <property type="entry name" value="WW DOMAIN-CONTAINING PROTEIN"/>
    <property type="match status" value="1"/>
</dbReference>
<dbReference type="STRING" id="1095629.A0A0C9X3J3"/>
<protein>
    <recommendedName>
        <fullName evidence="7">Transcription elongation regulator 1</fullName>
    </recommendedName>
</protein>
<name>A0A0C9X3J3_9AGAR</name>
<proteinExistence type="predicted"/>
<sequence>MSSSSFAPPLPVGWTEHADPGGHFYYFNSQTQESTYVRPLPPFFPSSHASHPLRNKERPLVKTPIPGTDWLRVRTTEGNTFYSHKIRKESVWIVPEEIESDVKAFEQKERERGNMSSRNKPVGENELESSPQDETIKHQGRKSAKRKVDQSVLLDEVEITKKAKFEEEEESEDSEESEEDWQREAAAQLAEEAAEEQKRVEEEERRAKEAEAEAKRTIAVEIPQKVNLSLDEAKALFKTLLREKDINPLLPWDTCLPQFVSDPRYTLLSSVAVRREAFDEFCRDRARELRQSNLKKEKRDANPAGEYDRLLREEVKSTRASWTDFRRVWKKDRRFYGWGRDDREREKRFKEHLRELGEQKRVAAQKAEVNFFALLKEHQAEIKQGSTWKETKRSLSGDRRYDAITSSSLREELFNAFMKGTALEPTRFEEPIPAISQGEAQEDQQGRKERAVKEREEKVKAELGRLKTNIERSKIVGNKVEGERIFMCATLPAFSPKQGPYTINHFAGCC</sequence>
<dbReference type="InterPro" id="IPR002713">
    <property type="entry name" value="FF_domain"/>
</dbReference>
<dbReference type="HOGENOM" id="CLU_013872_0_0_1"/>
<dbReference type="GO" id="GO:0003712">
    <property type="term" value="F:transcription coregulator activity"/>
    <property type="evidence" value="ECO:0007669"/>
    <property type="project" value="TreeGrafter"/>
</dbReference>